<evidence type="ECO:0000313" key="1">
    <source>
        <dbReference type="EMBL" id="MBW4543385.1"/>
    </source>
</evidence>
<organism evidence="1 2">
    <name type="scientific">Symplocastrum torsivum CPER-KK1</name>
    <dbReference type="NCBI Taxonomy" id="450513"/>
    <lineage>
        <taxon>Bacteria</taxon>
        <taxon>Bacillati</taxon>
        <taxon>Cyanobacteriota</taxon>
        <taxon>Cyanophyceae</taxon>
        <taxon>Oscillatoriophycideae</taxon>
        <taxon>Oscillatoriales</taxon>
        <taxon>Microcoleaceae</taxon>
        <taxon>Symplocastrum</taxon>
    </lineage>
</organism>
<dbReference type="Proteomes" id="UP000753908">
    <property type="component" value="Unassembled WGS sequence"/>
</dbReference>
<proteinExistence type="predicted"/>
<dbReference type="AlphaFoldDB" id="A0A951PGJ5"/>
<dbReference type="EMBL" id="JAHHIF010000003">
    <property type="protein sequence ID" value="MBW4543385.1"/>
    <property type="molecule type" value="Genomic_DNA"/>
</dbReference>
<evidence type="ECO:0000313" key="2">
    <source>
        <dbReference type="Proteomes" id="UP000753908"/>
    </source>
</evidence>
<reference evidence="1" key="1">
    <citation type="submission" date="2021-05" db="EMBL/GenBank/DDBJ databases">
        <authorList>
            <person name="Pietrasiak N."/>
            <person name="Ward R."/>
            <person name="Stajich J.E."/>
            <person name="Kurbessoian T."/>
        </authorList>
    </citation>
    <scope>NUCLEOTIDE SEQUENCE</scope>
    <source>
        <strain evidence="1">CPER-KK1</strain>
    </source>
</reference>
<reference evidence="1" key="2">
    <citation type="journal article" date="2022" name="Microbiol. Resour. Announc.">
        <title>Metagenome Sequencing to Explore Phylogenomics of Terrestrial Cyanobacteria.</title>
        <authorList>
            <person name="Ward R.D."/>
            <person name="Stajich J.E."/>
            <person name="Johansen J.R."/>
            <person name="Huntemann M."/>
            <person name="Clum A."/>
            <person name="Foster B."/>
            <person name="Foster B."/>
            <person name="Roux S."/>
            <person name="Palaniappan K."/>
            <person name="Varghese N."/>
            <person name="Mukherjee S."/>
            <person name="Reddy T.B.K."/>
            <person name="Daum C."/>
            <person name="Copeland A."/>
            <person name="Chen I.A."/>
            <person name="Ivanova N.N."/>
            <person name="Kyrpides N.C."/>
            <person name="Shapiro N."/>
            <person name="Eloe-Fadrosh E.A."/>
            <person name="Pietrasiak N."/>
        </authorList>
    </citation>
    <scope>NUCLEOTIDE SEQUENCE</scope>
    <source>
        <strain evidence="1">CPER-KK1</strain>
    </source>
</reference>
<gene>
    <name evidence="1" type="ORF">KME25_02890</name>
</gene>
<dbReference type="InterPro" id="IPR045589">
    <property type="entry name" value="DUF6464"/>
</dbReference>
<sequence>MKLNSLPAEVILSHSRFTLGHLYLDWNPQPGAYLEVEGQTYMVLERRHRYLLRSGRYQLHKIALYVQKCEIPAEVSLLDGRWVIGDITCSYNARSELVRCAINPSGPCDRCVHYQRLLNPFESEPRQSNS</sequence>
<dbReference type="Pfam" id="PF20065">
    <property type="entry name" value="DUF6464"/>
    <property type="match status" value="1"/>
</dbReference>
<protein>
    <submittedName>
        <fullName evidence="1">Uncharacterized protein</fullName>
    </submittedName>
</protein>
<comment type="caution">
    <text evidence="1">The sequence shown here is derived from an EMBL/GenBank/DDBJ whole genome shotgun (WGS) entry which is preliminary data.</text>
</comment>
<name>A0A951PGJ5_9CYAN</name>
<accession>A0A951PGJ5</accession>